<organism evidence="2">
    <name type="scientific">Desulfacinum infernum</name>
    <dbReference type="NCBI Taxonomy" id="35837"/>
    <lineage>
        <taxon>Bacteria</taxon>
        <taxon>Pseudomonadati</taxon>
        <taxon>Thermodesulfobacteriota</taxon>
        <taxon>Syntrophobacteria</taxon>
        <taxon>Syntrophobacterales</taxon>
        <taxon>Syntrophobacteraceae</taxon>
        <taxon>Desulfacinum</taxon>
    </lineage>
</organism>
<feature type="region of interest" description="Disordered" evidence="1">
    <location>
        <begin position="62"/>
        <end position="98"/>
    </location>
</feature>
<proteinExistence type="predicted"/>
<feature type="compositionally biased region" description="Acidic residues" evidence="1">
    <location>
        <begin position="64"/>
        <end position="98"/>
    </location>
</feature>
<evidence type="ECO:0000313" key="2">
    <source>
        <dbReference type="EMBL" id="HFK96988.1"/>
    </source>
</evidence>
<evidence type="ECO:0008006" key="3">
    <source>
        <dbReference type="Google" id="ProtNLM"/>
    </source>
</evidence>
<dbReference type="EMBL" id="DSTK01000019">
    <property type="protein sequence ID" value="HFK96988.1"/>
    <property type="molecule type" value="Genomic_DNA"/>
</dbReference>
<reference evidence="2" key="1">
    <citation type="journal article" date="2020" name="mSystems">
        <title>Genome- and Community-Level Interaction Insights into Carbon Utilization and Element Cycling Functions of Hydrothermarchaeota in Hydrothermal Sediment.</title>
        <authorList>
            <person name="Zhou Z."/>
            <person name="Liu Y."/>
            <person name="Xu W."/>
            <person name="Pan J."/>
            <person name="Luo Z.H."/>
            <person name="Li M."/>
        </authorList>
    </citation>
    <scope>NUCLEOTIDE SEQUENCE [LARGE SCALE GENOMIC DNA]</scope>
    <source>
        <strain evidence="2">SpSt-456</strain>
    </source>
</reference>
<dbReference type="Gene3D" id="1.10.287.1120">
    <property type="entry name" value="Bipartite methylase S protein"/>
    <property type="match status" value="1"/>
</dbReference>
<evidence type="ECO:0000256" key="1">
    <source>
        <dbReference type="SAM" id="MobiDB-lite"/>
    </source>
</evidence>
<gene>
    <name evidence="2" type="ORF">ENS06_06630</name>
</gene>
<dbReference type="SUPFAM" id="SSF116734">
    <property type="entry name" value="DNA methylase specificity domain"/>
    <property type="match status" value="1"/>
</dbReference>
<sequence length="98" mass="11087">MDCLSPPLPEQTAIVEYLDEQTGKIDRAAEAARREVELLKEFRTRLIADVVTGKLDVRKMAENLPEEPLEEEAEILEEDAATEEEKEADLEEKSDDEG</sequence>
<name>A0A831ZZV3_9BACT</name>
<accession>A0A831ZZV3</accession>
<protein>
    <recommendedName>
        <fullName evidence="3">Restriction endonuclease subunit S</fullName>
    </recommendedName>
</protein>
<comment type="caution">
    <text evidence="2">The sequence shown here is derived from an EMBL/GenBank/DDBJ whole genome shotgun (WGS) entry which is preliminary data.</text>
</comment>
<dbReference type="AlphaFoldDB" id="A0A831ZZV3"/>